<evidence type="ECO:0000256" key="7">
    <source>
        <dbReference type="ARBA" id="ARBA00023284"/>
    </source>
</evidence>
<evidence type="ECO:0000256" key="4">
    <source>
        <dbReference type="ARBA" id="ARBA00022827"/>
    </source>
</evidence>
<dbReference type="PRINTS" id="PR00411">
    <property type="entry name" value="PNDRDTASEI"/>
</dbReference>
<dbReference type="SUPFAM" id="SSF51905">
    <property type="entry name" value="FAD/NAD(P)-binding domain"/>
    <property type="match status" value="1"/>
</dbReference>
<evidence type="ECO:0000259" key="10">
    <source>
        <dbReference type="Pfam" id="PF07992"/>
    </source>
</evidence>
<keyword evidence="4 8" id="KW-0274">FAD</keyword>
<dbReference type="Gene3D" id="3.50.50.60">
    <property type="entry name" value="FAD/NAD(P)-binding domain"/>
    <property type="match status" value="2"/>
</dbReference>
<dbReference type="PANTHER" id="PTHR42737">
    <property type="entry name" value="GLUTATHIONE REDUCTASE"/>
    <property type="match status" value="1"/>
</dbReference>
<dbReference type="Pfam" id="PF07992">
    <property type="entry name" value="Pyr_redox_2"/>
    <property type="match status" value="1"/>
</dbReference>
<comment type="cofactor">
    <cofactor evidence="1">
        <name>FAD</name>
        <dbReference type="ChEBI" id="CHEBI:57692"/>
    </cofactor>
</comment>
<dbReference type="EC" id="1.8.1.7" evidence="11"/>
<dbReference type="InterPro" id="IPR016156">
    <property type="entry name" value="FAD/NAD-linked_Rdtase_dimer_sf"/>
</dbReference>
<dbReference type="PIRSF" id="PIRSF000350">
    <property type="entry name" value="Mercury_reductase_MerA"/>
    <property type="match status" value="1"/>
</dbReference>
<dbReference type="EMBL" id="JBHRTL010000006">
    <property type="protein sequence ID" value="MFC3154757.1"/>
    <property type="molecule type" value="Genomic_DNA"/>
</dbReference>
<accession>A0ABV7HM16</accession>
<evidence type="ECO:0000313" key="11">
    <source>
        <dbReference type="EMBL" id="MFC3154757.1"/>
    </source>
</evidence>
<dbReference type="InterPro" id="IPR001100">
    <property type="entry name" value="Pyr_nuc-diS_OxRdtase"/>
</dbReference>
<reference evidence="12" key="1">
    <citation type="journal article" date="2019" name="Int. J. Syst. Evol. Microbiol.">
        <title>The Global Catalogue of Microorganisms (GCM) 10K type strain sequencing project: providing services to taxonomists for standard genome sequencing and annotation.</title>
        <authorList>
            <consortium name="The Broad Institute Genomics Platform"/>
            <consortium name="The Broad Institute Genome Sequencing Center for Infectious Disease"/>
            <person name="Wu L."/>
            <person name="Ma J."/>
        </authorList>
    </citation>
    <scope>NUCLEOTIDE SEQUENCE [LARGE SCALE GENOMIC DNA]</scope>
    <source>
        <strain evidence="12">KCTC 52141</strain>
    </source>
</reference>
<keyword evidence="5 8" id="KW-0560">Oxidoreductase</keyword>
<evidence type="ECO:0000313" key="12">
    <source>
        <dbReference type="Proteomes" id="UP001595548"/>
    </source>
</evidence>
<dbReference type="NCBIfam" id="NF004776">
    <property type="entry name" value="PRK06116.1"/>
    <property type="match status" value="1"/>
</dbReference>
<dbReference type="RefSeq" id="WP_382415182.1">
    <property type="nucleotide sequence ID" value="NZ_AP031500.1"/>
</dbReference>
<keyword evidence="3 8" id="KW-0285">Flavoprotein</keyword>
<dbReference type="Gene3D" id="3.30.390.30">
    <property type="match status" value="1"/>
</dbReference>
<dbReference type="InterPro" id="IPR004099">
    <property type="entry name" value="Pyr_nucl-diS_OxRdtase_dimer"/>
</dbReference>
<dbReference type="InterPro" id="IPR023753">
    <property type="entry name" value="FAD/NAD-binding_dom"/>
</dbReference>
<evidence type="ECO:0000256" key="8">
    <source>
        <dbReference type="RuleBase" id="RU003691"/>
    </source>
</evidence>
<protein>
    <submittedName>
        <fullName evidence="11">Glutathione-disulfide reductase</fullName>
        <ecNumber evidence="11">1.8.1.7</ecNumber>
    </submittedName>
</protein>
<comment type="similarity">
    <text evidence="2 8">Belongs to the class-I pyridine nucleotide-disulfide oxidoreductase family.</text>
</comment>
<dbReference type="PROSITE" id="PS00076">
    <property type="entry name" value="PYRIDINE_REDOX_1"/>
    <property type="match status" value="1"/>
</dbReference>
<evidence type="ECO:0000259" key="9">
    <source>
        <dbReference type="Pfam" id="PF02852"/>
    </source>
</evidence>
<keyword evidence="7 8" id="KW-0676">Redox-active center</keyword>
<keyword evidence="12" id="KW-1185">Reference proteome</keyword>
<comment type="caution">
    <text evidence="11">The sequence shown here is derived from an EMBL/GenBank/DDBJ whole genome shotgun (WGS) entry which is preliminary data.</text>
</comment>
<organism evidence="11 12">
    <name type="scientific">Gilvimarinus japonicus</name>
    <dbReference type="NCBI Taxonomy" id="1796469"/>
    <lineage>
        <taxon>Bacteria</taxon>
        <taxon>Pseudomonadati</taxon>
        <taxon>Pseudomonadota</taxon>
        <taxon>Gammaproteobacteria</taxon>
        <taxon>Cellvibrionales</taxon>
        <taxon>Cellvibrionaceae</taxon>
        <taxon>Gilvimarinus</taxon>
    </lineage>
</organism>
<dbReference type="InterPro" id="IPR036188">
    <property type="entry name" value="FAD/NAD-bd_sf"/>
</dbReference>
<evidence type="ECO:0000256" key="6">
    <source>
        <dbReference type="ARBA" id="ARBA00023157"/>
    </source>
</evidence>
<feature type="domain" description="Pyridine nucleotide-disulphide oxidoreductase dimerisation" evidence="9">
    <location>
        <begin position="336"/>
        <end position="444"/>
    </location>
</feature>
<dbReference type="Pfam" id="PF02852">
    <property type="entry name" value="Pyr_redox_dim"/>
    <property type="match status" value="1"/>
</dbReference>
<evidence type="ECO:0000256" key="3">
    <source>
        <dbReference type="ARBA" id="ARBA00022630"/>
    </source>
</evidence>
<name>A0ABV7HM16_9GAMM</name>
<keyword evidence="6" id="KW-1015">Disulfide bond</keyword>
<dbReference type="Proteomes" id="UP001595548">
    <property type="component" value="Unassembled WGS sequence"/>
</dbReference>
<dbReference type="PANTHER" id="PTHR42737:SF2">
    <property type="entry name" value="GLUTATHIONE REDUCTASE"/>
    <property type="match status" value="1"/>
</dbReference>
<dbReference type="PRINTS" id="PR00368">
    <property type="entry name" value="FADPNR"/>
</dbReference>
<dbReference type="SUPFAM" id="SSF55424">
    <property type="entry name" value="FAD/NAD-linked reductases, dimerisation (C-terminal) domain"/>
    <property type="match status" value="1"/>
</dbReference>
<evidence type="ECO:0000256" key="5">
    <source>
        <dbReference type="ARBA" id="ARBA00023002"/>
    </source>
</evidence>
<evidence type="ECO:0000256" key="2">
    <source>
        <dbReference type="ARBA" id="ARBA00007532"/>
    </source>
</evidence>
<evidence type="ECO:0000256" key="1">
    <source>
        <dbReference type="ARBA" id="ARBA00001974"/>
    </source>
</evidence>
<proteinExistence type="inferred from homology"/>
<dbReference type="InterPro" id="IPR046952">
    <property type="entry name" value="GSHR/TRXR-like"/>
</dbReference>
<dbReference type="GO" id="GO:0004362">
    <property type="term" value="F:glutathione-disulfide reductase (NADPH) activity"/>
    <property type="evidence" value="ECO:0007669"/>
    <property type="project" value="UniProtKB-EC"/>
</dbReference>
<dbReference type="InterPro" id="IPR012999">
    <property type="entry name" value="Pyr_OxRdtase_I_AS"/>
</dbReference>
<feature type="domain" description="FAD/NAD(P)-binding" evidence="10">
    <location>
        <begin position="4"/>
        <end position="316"/>
    </location>
</feature>
<gene>
    <name evidence="11" type="primary">gorA</name>
    <name evidence="11" type="ORF">ACFOEB_06030</name>
</gene>
<sequence length="449" mass="48740">MQHFDLLVIGAGSGGVRASRIAASLGAKVAVAEERYLGGTCVNVGCVPKKLFVYASHFSDLFSQSRGYGWALSDPQLSWKTLRENKDREIERLNGVYGRLLDNAGVTLLEGHATLLGSKRVMVGDEEVSAERIIIAVGGWPFVPEFPGREHVIDSNDVFYLDELPEEIVIVGGGYIAAEFAGIFNGLGVKTHLVYRRELFLRGFDREIREFMVEQMRAKGVVLHFNADVTSVSVDAAGVRNVTLDNGQQLSAGQVMYATGRRPLLDNLGLESTNVRLTDKGTIDVDDKFETHESGVYAIGDVVGRAELTPVALAEGMALARNLFGEVGQAVNYDLIPTAVFTQPNIATVGLSEEDARERYEQVAVYQSSFKPMQLSLTDSDERCIIKVIVDVASDQVVGCHMAGPEAGEIIQGLAVAMTAGATKADFDRTIGIHPTLAEEFVTLRQAVR</sequence>